<keyword evidence="6" id="KW-0653">Protein transport</keyword>
<dbReference type="InterPro" id="IPR027398">
    <property type="entry name" value="SecD-TM"/>
</dbReference>
<feature type="chain" id="PRO_5001996442" evidence="11">
    <location>
        <begin position="20"/>
        <end position="888"/>
    </location>
</feature>
<dbReference type="Pfam" id="PF02355">
    <property type="entry name" value="SecD_SecF_C"/>
    <property type="match status" value="2"/>
</dbReference>
<feature type="domain" description="SecDF P1 head subdomain" evidence="15">
    <location>
        <begin position="295"/>
        <end position="420"/>
    </location>
</feature>
<feature type="transmembrane region" description="Helical" evidence="10">
    <location>
        <begin position="840"/>
        <end position="862"/>
    </location>
</feature>
<proteinExistence type="inferred from homology"/>
<feature type="domain" description="SecD export protein N-terminal TM" evidence="13">
    <location>
        <begin position="1"/>
        <end position="92"/>
    </location>
</feature>
<evidence type="ECO:0000256" key="1">
    <source>
        <dbReference type="ARBA" id="ARBA00004429"/>
    </source>
</evidence>
<dbReference type="Pfam" id="PF22599">
    <property type="entry name" value="SecDF_P1_head"/>
    <property type="match status" value="1"/>
</dbReference>
<dbReference type="PRINTS" id="PR01755">
    <property type="entry name" value="SECFTRNLCASE"/>
</dbReference>
<evidence type="ECO:0000313" key="16">
    <source>
        <dbReference type="EMBL" id="KGQ11209.1"/>
    </source>
</evidence>
<feature type="domain" description="Protein export membrane protein SecD/SecF C-terminal" evidence="12">
    <location>
        <begin position="422"/>
        <end position="589"/>
    </location>
</feature>
<sequence length="888" mass="95362">MLIAVLAIGLLYALPNLYGEDPAVQLTGVRGAAASEQTLIQVENTLKQENITAKSVALEEGAILARFDSTDTQLRAREALMSVLGDNYVVALNLAPATPRWMSTIGANPMKLGLDLRGGVHFLMEVDMDTALGKLQEQNIDGLRSDLRDKGIAYTNVRKADNYGVDIVFRDSSARDAARDYLSSRHRDLVFSNQGSNTLRAVMSDARLSEAREYAVQQNINILRNRVNQLGVAEPLVQRQGADRIVVELPGIQDTARAKEILGATATLEFRLVNTNVDASAAASGRVPGDSEVKQTREGQPVVLYKRVILTGDHITDSTSSMDEYNQPQVNISLDSAGGNIMSNFTKDNIGKPMATLFVEYKDSGKKDANGRSVLMKEEEVINVANIQSRLGNSFRITGISNPNEARQLSLLLRAGALIAPIQIVEERTIGPTLGLENIKQGLEACLAGLVVSIIFMLFFYKKFGLIATTALLANLVLIVGIMSLLPGATLTMPGIAGIVLTLAVAVDANVLINERIKEEISNGRSVQQAIDEGYKGAFSSIFDANITTLIKVIILYAVGTGAIKGFAITTGIGVATSMFTAIVGTRAIVNLFISGILLILSVVIIGVKGFNWGLDFTGGTVIEIGLEKPADLDAMRASLQKAGFEEPLVQNFGSSRDIMVRMPPAKGEAGGQVLGSKVVSVINEATSQNAAVKRIEFVGPSVGADLAQNGAMALLVALISILVYVGFRFEWRLAAGVVISLAHDVIITMGVLSLFHIEIDLTIVASLMSVIGYSLNDSIVVSDRIRENFRKIRRGTPYEIFNVSLTQTLHRTLITSGTTLVVILMLYLFGGALLKGFSLTMLIGVTVGTASSIYVASALALKLGMKREHMLQQKVEKEGADQPSILP</sequence>
<dbReference type="Gene3D" id="3.30.1360.200">
    <property type="match status" value="1"/>
</dbReference>
<dbReference type="InterPro" id="IPR005791">
    <property type="entry name" value="SecD"/>
</dbReference>
<evidence type="ECO:0000256" key="3">
    <source>
        <dbReference type="ARBA" id="ARBA00022475"/>
    </source>
</evidence>
<dbReference type="EMBL" id="ANFO01000233">
    <property type="protein sequence ID" value="KGQ11209.1"/>
    <property type="molecule type" value="Genomic_DNA"/>
</dbReference>
<name>A0A0A2WDJ7_BEABA</name>
<dbReference type="Gene3D" id="3.30.70.3400">
    <property type="match status" value="2"/>
</dbReference>
<reference evidence="16 17" key="1">
    <citation type="submission" date="2012-10" db="EMBL/GenBank/DDBJ databases">
        <title>Genome sequencing and analysis of entomopathogenic fungi Beauveria bassiana D1-5.</title>
        <authorList>
            <person name="Li Q."/>
            <person name="Wang L."/>
            <person name="Zhang Z."/>
            <person name="Wang Q."/>
            <person name="Ren J."/>
            <person name="Wang M."/>
            <person name="Xu W."/>
            <person name="Wang J."/>
            <person name="Lu Y."/>
            <person name="Du Q."/>
            <person name="Sun Z."/>
        </authorList>
    </citation>
    <scope>NUCLEOTIDE SEQUENCE [LARGE SCALE GENOMIC DNA]</scope>
    <source>
        <strain evidence="16 17">D1-5</strain>
    </source>
</reference>
<dbReference type="Pfam" id="PF07549">
    <property type="entry name" value="Sec_GG"/>
    <property type="match status" value="2"/>
</dbReference>
<evidence type="ECO:0000256" key="9">
    <source>
        <dbReference type="ARBA" id="ARBA00023136"/>
    </source>
</evidence>
<dbReference type="Pfam" id="PF13721">
    <property type="entry name" value="SecD-TM1"/>
    <property type="match status" value="1"/>
</dbReference>
<keyword evidence="2" id="KW-0813">Transport</keyword>
<organism evidence="16 17">
    <name type="scientific">Beauveria bassiana D1-5</name>
    <dbReference type="NCBI Taxonomy" id="1245745"/>
    <lineage>
        <taxon>Eukaryota</taxon>
        <taxon>Fungi</taxon>
        <taxon>Dikarya</taxon>
        <taxon>Ascomycota</taxon>
        <taxon>Pezizomycotina</taxon>
        <taxon>Sordariomycetes</taxon>
        <taxon>Hypocreomycetidae</taxon>
        <taxon>Hypocreales</taxon>
        <taxon>Cordycipitaceae</taxon>
        <taxon>Beauveria</taxon>
    </lineage>
</organism>
<keyword evidence="8" id="KW-0811">Translocation</keyword>
<keyword evidence="5 10" id="KW-0812">Transmembrane</keyword>
<evidence type="ECO:0000256" key="8">
    <source>
        <dbReference type="ARBA" id="ARBA00023010"/>
    </source>
</evidence>
<dbReference type="SUPFAM" id="SSF82866">
    <property type="entry name" value="Multidrug efflux transporter AcrB transmembrane domain"/>
    <property type="match status" value="2"/>
</dbReference>
<evidence type="ECO:0000259" key="14">
    <source>
        <dbReference type="Pfam" id="PF21760"/>
    </source>
</evidence>
<dbReference type="InterPro" id="IPR022646">
    <property type="entry name" value="SecD/SecF_CS"/>
</dbReference>
<dbReference type="Gene3D" id="1.20.1640.10">
    <property type="entry name" value="Multidrug efflux transporter AcrB transmembrane domain"/>
    <property type="match status" value="2"/>
</dbReference>
<dbReference type="HAMAP" id="MF_01464_B">
    <property type="entry name" value="SecF_B"/>
    <property type="match status" value="1"/>
</dbReference>
<accession>A0A0A2WDJ7</accession>
<dbReference type="GO" id="GO:0006886">
    <property type="term" value="P:intracellular protein transport"/>
    <property type="evidence" value="ECO:0007669"/>
    <property type="project" value="InterPro"/>
</dbReference>
<feature type="domain" description="Protein translocase subunit SecDF P1" evidence="14">
    <location>
        <begin position="216"/>
        <end position="274"/>
    </location>
</feature>
<keyword evidence="3" id="KW-1003">Cell membrane</keyword>
<evidence type="ECO:0000259" key="12">
    <source>
        <dbReference type="Pfam" id="PF02355"/>
    </source>
</evidence>
<feature type="transmembrane region" description="Helical" evidence="10">
    <location>
        <begin position="735"/>
        <end position="756"/>
    </location>
</feature>
<dbReference type="FunFam" id="1.20.1640.10:FF:000004">
    <property type="entry name" value="Protein translocase subunit SecD"/>
    <property type="match status" value="1"/>
</dbReference>
<evidence type="ECO:0000256" key="2">
    <source>
        <dbReference type="ARBA" id="ARBA00022448"/>
    </source>
</evidence>
<evidence type="ECO:0000256" key="6">
    <source>
        <dbReference type="ARBA" id="ARBA00022927"/>
    </source>
</evidence>
<evidence type="ECO:0000313" key="17">
    <source>
        <dbReference type="Proteomes" id="UP000030106"/>
    </source>
</evidence>
<evidence type="ECO:0000256" key="10">
    <source>
        <dbReference type="SAM" id="Phobius"/>
    </source>
</evidence>
<gene>
    <name evidence="16" type="ORF">BBAD15_g3093</name>
</gene>
<dbReference type="InterPro" id="IPR048634">
    <property type="entry name" value="SecD_SecF_C"/>
</dbReference>
<feature type="transmembrane region" description="Helical" evidence="10">
    <location>
        <begin position="707"/>
        <end position="728"/>
    </location>
</feature>
<dbReference type="PANTHER" id="PTHR30081">
    <property type="entry name" value="PROTEIN-EXPORT MEMBRANE PROTEIN SEC"/>
    <property type="match status" value="1"/>
</dbReference>
<dbReference type="InterPro" id="IPR048631">
    <property type="entry name" value="SecD_1st"/>
</dbReference>
<dbReference type="FunFam" id="3.30.1360.200:FF:000001">
    <property type="entry name" value="Protein translocase subunit SecD"/>
    <property type="match status" value="1"/>
</dbReference>
<evidence type="ECO:0000256" key="7">
    <source>
        <dbReference type="ARBA" id="ARBA00022989"/>
    </source>
</evidence>
<feature type="transmembrane region" description="Helical" evidence="10">
    <location>
        <begin position="466"/>
        <end position="486"/>
    </location>
</feature>
<dbReference type="InterPro" id="IPR022813">
    <property type="entry name" value="SecD/SecF_arch_bac"/>
</dbReference>
<evidence type="ECO:0000259" key="15">
    <source>
        <dbReference type="Pfam" id="PF22599"/>
    </source>
</evidence>
<feature type="transmembrane region" description="Helical" evidence="10">
    <location>
        <begin position="762"/>
        <end position="782"/>
    </location>
</feature>
<keyword evidence="11" id="KW-0732">Signal</keyword>
<dbReference type="InterPro" id="IPR022645">
    <property type="entry name" value="SecD/SecF_bac"/>
</dbReference>
<comment type="caution">
    <text evidence="16">The sequence shown here is derived from an EMBL/GenBank/DDBJ whole genome shotgun (WGS) entry which is preliminary data.</text>
</comment>
<dbReference type="AlphaFoldDB" id="A0A0A2WDJ7"/>
<dbReference type="NCBIfam" id="TIGR00916">
    <property type="entry name" value="2A0604s01"/>
    <property type="match status" value="2"/>
</dbReference>
<dbReference type="FunFam" id="3.30.70.3400:FF:000001">
    <property type="entry name" value="Protein translocase subunit SecD"/>
    <property type="match status" value="1"/>
</dbReference>
<dbReference type="InterPro" id="IPR005665">
    <property type="entry name" value="SecF_bac"/>
</dbReference>
<feature type="transmembrane region" description="Helical" evidence="10">
    <location>
        <begin position="492"/>
        <end position="513"/>
    </location>
</feature>
<dbReference type="Proteomes" id="UP000030106">
    <property type="component" value="Unassembled WGS sequence"/>
</dbReference>
<dbReference type="NCBIfam" id="TIGR00966">
    <property type="entry name" value="transloc_SecF"/>
    <property type="match status" value="1"/>
</dbReference>
<evidence type="ECO:0000256" key="5">
    <source>
        <dbReference type="ARBA" id="ARBA00022692"/>
    </source>
</evidence>
<dbReference type="HAMAP" id="MF_01463_B">
    <property type="entry name" value="SecD_B"/>
    <property type="match status" value="1"/>
</dbReference>
<evidence type="ECO:0000256" key="4">
    <source>
        <dbReference type="ARBA" id="ARBA00022519"/>
    </source>
</evidence>
<dbReference type="Gene3D" id="3.30.70.260">
    <property type="match status" value="1"/>
</dbReference>
<feature type="transmembrane region" description="Helical" evidence="10">
    <location>
        <begin position="588"/>
        <end position="608"/>
    </location>
</feature>
<evidence type="ECO:0000256" key="11">
    <source>
        <dbReference type="SAM" id="SignalP"/>
    </source>
</evidence>
<keyword evidence="4" id="KW-0997">Cell inner membrane</keyword>
<keyword evidence="7 10" id="KW-1133">Transmembrane helix</keyword>
<feature type="transmembrane region" description="Helical" evidence="10">
    <location>
        <begin position="814"/>
        <end position="834"/>
    </location>
</feature>
<comment type="subcellular location">
    <subcellularLocation>
        <location evidence="1">Cell inner membrane</location>
        <topology evidence="1">Multi-pass membrane protein</topology>
    </subcellularLocation>
</comment>
<dbReference type="FunFam" id="1.20.1640.10:FF:000006">
    <property type="entry name" value="Protein-export membrane protein SecF"/>
    <property type="match status" value="1"/>
</dbReference>
<dbReference type="Pfam" id="PF21760">
    <property type="entry name" value="SecD_1st"/>
    <property type="match status" value="1"/>
</dbReference>
<dbReference type="InterPro" id="IPR055344">
    <property type="entry name" value="SecD_SecF_C_bact"/>
</dbReference>
<evidence type="ECO:0000259" key="13">
    <source>
        <dbReference type="Pfam" id="PF13721"/>
    </source>
</evidence>
<keyword evidence="9 10" id="KW-0472">Membrane</keyword>
<dbReference type="PANTHER" id="PTHR30081:SF1">
    <property type="entry name" value="PROTEIN TRANSLOCASE SUBUNIT SECD"/>
    <property type="match status" value="1"/>
</dbReference>
<dbReference type="HOGENOM" id="CLU_007894_3_0_1"/>
<dbReference type="GO" id="GO:0005886">
    <property type="term" value="C:plasma membrane"/>
    <property type="evidence" value="ECO:0007669"/>
    <property type="project" value="UniProtKB-SubCell"/>
</dbReference>
<dbReference type="GO" id="GO:0015450">
    <property type="term" value="F:protein-transporting ATPase activity"/>
    <property type="evidence" value="ECO:0007669"/>
    <property type="project" value="InterPro"/>
</dbReference>
<dbReference type="NCBIfam" id="TIGR01129">
    <property type="entry name" value="secD"/>
    <property type="match status" value="1"/>
</dbReference>
<dbReference type="InterPro" id="IPR054384">
    <property type="entry name" value="SecDF_P1_head"/>
</dbReference>
<protein>
    <submittedName>
        <fullName evidence="16">Protein translocase subunit SecD</fullName>
    </submittedName>
</protein>
<feature type="signal peptide" evidence="11">
    <location>
        <begin position="1"/>
        <end position="19"/>
    </location>
</feature>
<feature type="domain" description="Protein export membrane protein SecD/SecF C-terminal" evidence="12">
    <location>
        <begin position="683"/>
        <end position="866"/>
    </location>
</feature>